<comment type="subcellular location">
    <subcellularLocation>
        <location evidence="1">Membrane</location>
        <topology evidence="1">Multi-pass membrane protein</topology>
    </subcellularLocation>
</comment>
<evidence type="ECO:0000256" key="4">
    <source>
        <dbReference type="ARBA" id="ARBA00023136"/>
    </source>
</evidence>
<protein>
    <submittedName>
        <fullName evidence="6">Protein lifeguard 4</fullName>
    </submittedName>
</protein>
<dbReference type="PANTHER" id="PTHR23291:SF50">
    <property type="entry name" value="PROTEIN LIFEGUARD 4"/>
    <property type="match status" value="1"/>
</dbReference>
<dbReference type="AlphaFoldDB" id="A0A3G2S0X9"/>
<dbReference type="VEuPathDB" id="FungiDB:DNF11_0012"/>
<evidence type="ECO:0000256" key="5">
    <source>
        <dbReference type="RuleBase" id="RU004379"/>
    </source>
</evidence>
<feature type="transmembrane region" description="Helical" evidence="5">
    <location>
        <begin position="138"/>
        <end position="157"/>
    </location>
</feature>
<dbReference type="GO" id="GO:0016020">
    <property type="term" value="C:membrane"/>
    <property type="evidence" value="ECO:0007669"/>
    <property type="project" value="UniProtKB-SubCell"/>
</dbReference>
<keyword evidence="4 5" id="KW-0472">Membrane</keyword>
<reference evidence="6 7" key="1">
    <citation type="submission" date="2018-10" db="EMBL/GenBank/DDBJ databases">
        <title>Complete genome sequence of Malassezia restricta CBS 7877.</title>
        <authorList>
            <person name="Morand S.C."/>
            <person name="Bertignac M."/>
            <person name="Iltis A."/>
            <person name="Kolder I."/>
            <person name="Pirovano W."/>
            <person name="Jourdain R."/>
            <person name="Clavaud C."/>
        </authorList>
    </citation>
    <scope>NUCLEOTIDE SEQUENCE [LARGE SCALE GENOMIC DNA]</scope>
    <source>
        <strain evidence="6 7">CBS 7877</strain>
    </source>
</reference>
<feature type="transmembrane region" description="Helical" evidence="5">
    <location>
        <begin position="226"/>
        <end position="247"/>
    </location>
</feature>
<gene>
    <name evidence="6" type="primary">Tmbim4</name>
    <name evidence="6" type="ORF">DNF11_0012</name>
</gene>
<evidence type="ECO:0000256" key="1">
    <source>
        <dbReference type="ARBA" id="ARBA00004141"/>
    </source>
</evidence>
<dbReference type="STRING" id="425264.A0A3G2S0X9"/>
<feature type="transmembrane region" description="Helical" evidence="5">
    <location>
        <begin position="112"/>
        <end position="132"/>
    </location>
</feature>
<evidence type="ECO:0000313" key="7">
    <source>
        <dbReference type="Proteomes" id="UP000269793"/>
    </source>
</evidence>
<feature type="transmembrane region" description="Helical" evidence="5">
    <location>
        <begin position="195"/>
        <end position="214"/>
    </location>
</feature>
<keyword evidence="7" id="KW-1185">Reference proteome</keyword>
<evidence type="ECO:0000256" key="2">
    <source>
        <dbReference type="ARBA" id="ARBA00022692"/>
    </source>
</evidence>
<name>A0A3G2S0X9_MALR7</name>
<accession>A0A3G2S0X9</accession>
<feature type="transmembrane region" description="Helical" evidence="5">
    <location>
        <begin position="53"/>
        <end position="77"/>
    </location>
</feature>
<sequence>MSAAQAPPPYKYQAVSTSDEHEIRGEVDPDDFKIGVTVEQSAPEIRAMFVRKVYTVLFCQILGSCIVAGGMNAFHAIEWIQSNVWFMILTIVGSFVSMGFLFWKRHEHPTNLFLLGLFTAVESIMLGIVMSALNESVILKAFILTTFIFLGLTLFTLQSSYDFSSLTTWLYWGLLLLVGTGLVQMFFPYNHAFEMGYSLAGCAVFSGYVMYDTWLLQRRLSPDDWVLANVSLYLDVVNVFISVSRLLNGSTQE</sequence>
<dbReference type="OrthoDB" id="7933078at2759"/>
<feature type="transmembrane region" description="Helical" evidence="5">
    <location>
        <begin position="83"/>
        <end position="103"/>
    </location>
</feature>
<dbReference type="PANTHER" id="PTHR23291">
    <property type="entry name" value="BAX INHIBITOR-RELATED"/>
    <property type="match status" value="1"/>
</dbReference>
<dbReference type="InterPro" id="IPR006214">
    <property type="entry name" value="Bax_inhibitor_1-related"/>
</dbReference>
<comment type="similarity">
    <text evidence="5">Belongs to the BI1 family.</text>
</comment>
<proteinExistence type="inferred from homology"/>
<dbReference type="Proteomes" id="UP000269793">
    <property type="component" value="Chromosome I"/>
</dbReference>
<dbReference type="Pfam" id="PF01027">
    <property type="entry name" value="Bax1-I"/>
    <property type="match status" value="1"/>
</dbReference>
<dbReference type="EMBL" id="CP033148">
    <property type="protein sequence ID" value="AYO40962.1"/>
    <property type="molecule type" value="Genomic_DNA"/>
</dbReference>
<evidence type="ECO:0000313" key="6">
    <source>
        <dbReference type="EMBL" id="AYO40962.1"/>
    </source>
</evidence>
<keyword evidence="2 5" id="KW-0812">Transmembrane</keyword>
<organism evidence="6 7">
    <name type="scientific">Malassezia restricta (strain ATCC 96810 / NBRC 103918 / CBS 7877)</name>
    <name type="common">Seborrheic dermatitis infection agent</name>
    <dbReference type="NCBI Taxonomy" id="425264"/>
    <lineage>
        <taxon>Eukaryota</taxon>
        <taxon>Fungi</taxon>
        <taxon>Dikarya</taxon>
        <taxon>Basidiomycota</taxon>
        <taxon>Ustilaginomycotina</taxon>
        <taxon>Malasseziomycetes</taxon>
        <taxon>Malasseziales</taxon>
        <taxon>Malasseziaceae</taxon>
        <taxon>Malassezia</taxon>
    </lineage>
</organism>
<evidence type="ECO:0000256" key="3">
    <source>
        <dbReference type="ARBA" id="ARBA00022989"/>
    </source>
</evidence>
<keyword evidence="3 5" id="KW-1133">Transmembrane helix</keyword>
<feature type="transmembrane region" description="Helical" evidence="5">
    <location>
        <begin position="169"/>
        <end position="189"/>
    </location>
</feature>